<dbReference type="InterPro" id="IPR045670">
    <property type="entry name" value="DUF5916"/>
</dbReference>
<reference evidence="5" key="2">
    <citation type="submission" date="2016-04" db="EMBL/GenBank/DDBJ databases">
        <title>First Complete Genome Sequence of a Subdivision 6 Acidobacterium.</title>
        <authorList>
            <person name="Huang S."/>
            <person name="Vieira S."/>
            <person name="Bunk B."/>
            <person name="Riedel T."/>
            <person name="Sproeer C."/>
            <person name="Overmann J."/>
        </authorList>
    </citation>
    <scope>NUCLEOTIDE SEQUENCE [LARGE SCALE GENOMIC DNA]</scope>
    <source>
        <strain evidence="5">DSM 100886 HEG_-6_39</strain>
    </source>
</reference>
<dbReference type="PATRIC" id="fig|1813736.3.peg.2289"/>
<dbReference type="CDD" id="cd09618">
    <property type="entry name" value="CBM9_like_2"/>
    <property type="match status" value="1"/>
</dbReference>
<dbReference type="STRING" id="1855912.LuPra_02182"/>
<dbReference type="KEGG" id="abac:LuPra_02182"/>
<reference evidence="4 5" key="1">
    <citation type="journal article" date="2016" name="Genome Announc.">
        <title>First Complete Genome Sequence of a Subdivision 6 Acidobacterium Strain.</title>
        <authorList>
            <person name="Huang S."/>
            <person name="Vieira S."/>
            <person name="Bunk B."/>
            <person name="Riedel T."/>
            <person name="Sproer C."/>
            <person name="Overmann J."/>
        </authorList>
    </citation>
    <scope>NUCLEOTIDE SEQUENCE [LARGE SCALE GENOMIC DNA]</scope>
    <source>
        <strain evidence="5">DSM 100886 HEG_-6_39</strain>
    </source>
</reference>
<dbReference type="SUPFAM" id="SSF49344">
    <property type="entry name" value="CBD9-like"/>
    <property type="match status" value="1"/>
</dbReference>
<dbReference type="Proteomes" id="UP000076079">
    <property type="component" value="Chromosome"/>
</dbReference>
<gene>
    <name evidence="4" type="ORF">LuPra_02182</name>
</gene>
<dbReference type="AlphaFoldDB" id="A0A143PMH8"/>
<evidence type="ECO:0000259" key="2">
    <source>
        <dbReference type="Pfam" id="PF06452"/>
    </source>
</evidence>
<feature type="domain" description="Carbohydrate-binding" evidence="2">
    <location>
        <begin position="53"/>
        <end position="194"/>
    </location>
</feature>
<dbReference type="GO" id="GO:0030246">
    <property type="term" value="F:carbohydrate binding"/>
    <property type="evidence" value="ECO:0007669"/>
    <property type="project" value="InterPro"/>
</dbReference>
<feature type="chain" id="PRO_5007511666" evidence="1">
    <location>
        <begin position="23"/>
        <end position="743"/>
    </location>
</feature>
<dbReference type="GO" id="GO:0004553">
    <property type="term" value="F:hydrolase activity, hydrolyzing O-glycosyl compounds"/>
    <property type="evidence" value="ECO:0007669"/>
    <property type="project" value="InterPro"/>
</dbReference>
<dbReference type="Gene3D" id="2.60.40.1190">
    <property type="match status" value="1"/>
</dbReference>
<organism evidence="4 5">
    <name type="scientific">Luteitalea pratensis</name>
    <dbReference type="NCBI Taxonomy" id="1855912"/>
    <lineage>
        <taxon>Bacteria</taxon>
        <taxon>Pseudomonadati</taxon>
        <taxon>Acidobacteriota</taxon>
        <taxon>Vicinamibacteria</taxon>
        <taxon>Vicinamibacterales</taxon>
        <taxon>Vicinamibacteraceae</taxon>
        <taxon>Luteitalea</taxon>
    </lineage>
</organism>
<dbReference type="EMBL" id="CP015136">
    <property type="protein sequence ID" value="AMY08974.1"/>
    <property type="molecule type" value="Genomic_DNA"/>
</dbReference>
<dbReference type="GO" id="GO:0016052">
    <property type="term" value="P:carbohydrate catabolic process"/>
    <property type="evidence" value="ECO:0007669"/>
    <property type="project" value="InterPro"/>
</dbReference>
<dbReference type="Pfam" id="PF19313">
    <property type="entry name" value="DUF5916"/>
    <property type="match status" value="1"/>
</dbReference>
<evidence type="ECO:0000259" key="3">
    <source>
        <dbReference type="Pfam" id="PF19313"/>
    </source>
</evidence>
<sequence precursor="true">MLAALVAGVACLAALPGTSSFAAAQTPPDAAATPAKVSLAPLVATRTTVAPTIDGVLDDAAWTAAPVQAGEDWRSYNPLYGDQIQQHTTVWIAYDATSIYVAFKCDDPDPSGIKTSVTRRDNIWPDDWVGLSLDALGTGQTSYHLMVNPNGIQLDMVNTISGNEDTSPDWVWDSAARPTPTGYAVEIRLPLQMLRFKGGEEVRMGVLFWRRVSRTGVSVAWPALQPGRWVFDTHAPLIFKDLQGVAVREVIPSVTYTHREERPNSERWLRDNGGEVGVSGKWGLSTTITLEATLNPDFSQVESDAVQVEVNQRYPVFFSEKRPFFMEGAAAFNLAGNAQGDASMLYAVHTRKIVDPILGAKLTGSAGRVTFASLTAVDQGPGRVEDLTDRLSGREKIWQIARAQVSLKPGSYAGAIGTFTELAGRHNAVGGVDLNLRLSQSQRFTGFVLASSTTHDAGSREGLGTQLTYGYSSQRVNAQGQFEHYDRGFVMDTAFLNRVGFTSGWGYVDYSFYPDKTKYPWIRRISPFTFLQAGHDRIAGGDEIISVTGVRLSFTRQGFVRVDRIFGQEPWQHQEYDNGRTRLQASGQLFRWLRPQARVNWGAATYYDALDPFQGRSLDTSAGALIQPNGRFSEDVEFQRIAFDRATTGERVYTVSLVNTRTTYQFTRALAARAIIQYDGQRERVLTDFLGSYEPRPGTVVFVGYGSLYERRLWQDDRWLEHQGEYLTTRRGFFFKASYLYRF</sequence>
<protein>
    <submittedName>
        <fullName evidence="4">Uncharacterized protein</fullName>
    </submittedName>
</protein>
<name>A0A143PMH8_LUTPR</name>
<dbReference type="Pfam" id="PF06452">
    <property type="entry name" value="CBM9_1"/>
    <property type="match status" value="1"/>
</dbReference>
<feature type="signal peptide" evidence="1">
    <location>
        <begin position="1"/>
        <end position="22"/>
    </location>
</feature>
<keyword evidence="5" id="KW-1185">Reference proteome</keyword>
<accession>A0A143PMH8</accession>
<evidence type="ECO:0000313" key="4">
    <source>
        <dbReference type="EMBL" id="AMY08974.1"/>
    </source>
</evidence>
<keyword evidence="1" id="KW-0732">Signal</keyword>
<evidence type="ECO:0000256" key="1">
    <source>
        <dbReference type="SAM" id="SignalP"/>
    </source>
</evidence>
<proteinExistence type="predicted"/>
<evidence type="ECO:0000313" key="5">
    <source>
        <dbReference type="Proteomes" id="UP000076079"/>
    </source>
</evidence>
<dbReference type="InterPro" id="IPR010502">
    <property type="entry name" value="Carb-bd_dom_fam9"/>
</dbReference>
<feature type="domain" description="DUF5916" evidence="3">
    <location>
        <begin position="273"/>
        <end position="335"/>
    </location>
</feature>